<dbReference type="EMBL" id="JACHVC010000013">
    <property type="protein sequence ID" value="MBC2608050.1"/>
    <property type="molecule type" value="Genomic_DNA"/>
</dbReference>
<organism evidence="2 3">
    <name type="scientific">Pelagicoccus albus</name>
    <dbReference type="NCBI Taxonomy" id="415222"/>
    <lineage>
        <taxon>Bacteria</taxon>
        <taxon>Pseudomonadati</taxon>
        <taxon>Verrucomicrobiota</taxon>
        <taxon>Opitutia</taxon>
        <taxon>Puniceicoccales</taxon>
        <taxon>Pelagicoccaceae</taxon>
        <taxon>Pelagicoccus</taxon>
    </lineage>
</organism>
<sequence length="185" mass="20731">MLSRISLKTFFRLSLLFSFIASGGTLHVQGEDTSLDDAPLAEVNGHPFVIVTIIDKSSDMDARVAPFRERLLRDAFEDAIKSSPLNYAYTLRFQEGKSVEYVPELIIEIADWKYVGSNAFECSAQAKFIDALKNNHNLKGSIGVESTLTWAGSSAEMEEYLEASARRVFEKLLRRILKKGLYRAG</sequence>
<name>A0A7X1B9A1_9BACT</name>
<dbReference type="Proteomes" id="UP000526501">
    <property type="component" value="Unassembled WGS sequence"/>
</dbReference>
<feature type="chain" id="PRO_5030759562" description="VWA domain-containing protein" evidence="1">
    <location>
        <begin position="24"/>
        <end position="185"/>
    </location>
</feature>
<evidence type="ECO:0000313" key="2">
    <source>
        <dbReference type="EMBL" id="MBC2608050.1"/>
    </source>
</evidence>
<feature type="signal peptide" evidence="1">
    <location>
        <begin position="1"/>
        <end position="23"/>
    </location>
</feature>
<evidence type="ECO:0000256" key="1">
    <source>
        <dbReference type="SAM" id="SignalP"/>
    </source>
</evidence>
<dbReference type="RefSeq" id="WP_185661905.1">
    <property type="nucleotide sequence ID" value="NZ_CAWPOO010000013.1"/>
</dbReference>
<keyword evidence="1" id="KW-0732">Signal</keyword>
<protein>
    <recommendedName>
        <fullName evidence="4">VWA domain-containing protein</fullName>
    </recommendedName>
</protein>
<proteinExistence type="predicted"/>
<reference evidence="2 3" key="1">
    <citation type="submission" date="2020-07" db="EMBL/GenBank/DDBJ databases">
        <authorList>
            <person name="Feng X."/>
        </authorList>
    </citation>
    <scope>NUCLEOTIDE SEQUENCE [LARGE SCALE GENOMIC DNA]</scope>
    <source>
        <strain evidence="2 3">JCM23202</strain>
    </source>
</reference>
<dbReference type="AlphaFoldDB" id="A0A7X1B9A1"/>
<comment type="caution">
    <text evidence="2">The sequence shown here is derived from an EMBL/GenBank/DDBJ whole genome shotgun (WGS) entry which is preliminary data.</text>
</comment>
<evidence type="ECO:0000313" key="3">
    <source>
        <dbReference type="Proteomes" id="UP000526501"/>
    </source>
</evidence>
<evidence type="ECO:0008006" key="4">
    <source>
        <dbReference type="Google" id="ProtNLM"/>
    </source>
</evidence>
<accession>A0A7X1B9A1</accession>
<keyword evidence="3" id="KW-1185">Reference proteome</keyword>
<gene>
    <name evidence="2" type="ORF">H5P27_18495</name>
</gene>